<reference evidence="2 3" key="1">
    <citation type="submission" date="2015-10" db="EMBL/GenBank/DDBJ databases">
        <authorList>
            <person name="Gilbert D.G."/>
        </authorList>
    </citation>
    <scope>NUCLEOTIDE SEQUENCE [LARGE SCALE GENOMIC DNA]</scope>
    <source>
        <strain evidence="2">COMA1</strain>
    </source>
</reference>
<evidence type="ECO:0000256" key="1">
    <source>
        <dbReference type="SAM" id="MobiDB-lite"/>
    </source>
</evidence>
<proteinExistence type="predicted"/>
<keyword evidence="3" id="KW-1185">Reference proteome</keyword>
<evidence type="ECO:0000313" key="2">
    <source>
        <dbReference type="EMBL" id="CUS37158.1"/>
    </source>
</evidence>
<sequence length="49" mass="5692">MTACLPRRKAFQYDRHKSANNYPILREGDNAETREMAHRGDAERTDSDP</sequence>
<accession>A0A0S4LMM5</accession>
<dbReference type="AlphaFoldDB" id="A0A0S4LMM5"/>
<feature type="region of interest" description="Disordered" evidence="1">
    <location>
        <begin position="16"/>
        <end position="49"/>
    </location>
</feature>
<dbReference type="EMBL" id="CZQA01000009">
    <property type="protein sequence ID" value="CUS37158.1"/>
    <property type="molecule type" value="Genomic_DNA"/>
</dbReference>
<organism evidence="2 3">
    <name type="scientific">Candidatus Nitrospira nitrosa</name>
    <dbReference type="NCBI Taxonomy" id="1742972"/>
    <lineage>
        <taxon>Bacteria</taxon>
        <taxon>Pseudomonadati</taxon>
        <taxon>Nitrospirota</taxon>
        <taxon>Nitrospiria</taxon>
        <taxon>Nitrospirales</taxon>
        <taxon>Nitrospiraceae</taxon>
        <taxon>Nitrospira</taxon>
    </lineage>
</organism>
<gene>
    <name evidence="2" type="ORF">COMA1_30438</name>
</gene>
<dbReference type="Proteomes" id="UP000199032">
    <property type="component" value="Unassembled WGS sequence"/>
</dbReference>
<evidence type="ECO:0000313" key="3">
    <source>
        <dbReference type="Proteomes" id="UP000199032"/>
    </source>
</evidence>
<protein>
    <submittedName>
        <fullName evidence="2">Uncharacterized protein</fullName>
    </submittedName>
</protein>
<feature type="compositionally biased region" description="Basic and acidic residues" evidence="1">
    <location>
        <begin position="26"/>
        <end position="49"/>
    </location>
</feature>
<name>A0A0S4LMM5_9BACT</name>